<protein>
    <submittedName>
        <fullName evidence="1">Uncharacterized protein</fullName>
    </submittedName>
</protein>
<evidence type="ECO:0000313" key="2">
    <source>
        <dbReference type="Proteomes" id="UP001497680"/>
    </source>
</evidence>
<reference evidence="1 2" key="1">
    <citation type="journal article" date="2022" name="New Phytol.">
        <title>Ecological generalism drives hyperdiversity of secondary metabolite gene clusters in xylarialean endophytes.</title>
        <authorList>
            <person name="Franco M.E.E."/>
            <person name="Wisecaver J.H."/>
            <person name="Arnold A.E."/>
            <person name="Ju Y.M."/>
            <person name="Slot J.C."/>
            <person name="Ahrendt S."/>
            <person name="Moore L.P."/>
            <person name="Eastman K.E."/>
            <person name="Scott K."/>
            <person name="Konkel Z."/>
            <person name="Mondo S.J."/>
            <person name="Kuo A."/>
            <person name="Hayes R.D."/>
            <person name="Haridas S."/>
            <person name="Andreopoulos B."/>
            <person name="Riley R."/>
            <person name="LaButti K."/>
            <person name="Pangilinan J."/>
            <person name="Lipzen A."/>
            <person name="Amirebrahimi M."/>
            <person name="Yan J."/>
            <person name="Adam C."/>
            <person name="Keymanesh K."/>
            <person name="Ng V."/>
            <person name="Louie K."/>
            <person name="Northen T."/>
            <person name="Drula E."/>
            <person name="Henrissat B."/>
            <person name="Hsieh H.M."/>
            <person name="Youens-Clark K."/>
            <person name="Lutzoni F."/>
            <person name="Miadlikowska J."/>
            <person name="Eastwood D.C."/>
            <person name="Hamelin R.C."/>
            <person name="Grigoriev I.V."/>
            <person name="U'Ren J.M."/>
        </authorList>
    </citation>
    <scope>NUCLEOTIDE SEQUENCE [LARGE SCALE GENOMIC DNA]</scope>
    <source>
        <strain evidence="1 2">ER1909</strain>
    </source>
</reference>
<gene>
    <name evidence="1" type="ORF">F4821DRAFT_227140</name>
</gene>
<evidence type="ECO:0000313" key="1">
    <source>
        <dbReference type="EMBL" id="KAI6091420.1"/>
    </source>
</evidence>
<comment type="caution">
    <text evidence="1">The sequence shown here is derived from an EMBL/GenBank/DDBJ whole genome shotgun (WGS) entry which is preliminary data.</text>
</comment>
<organism evidence="1 2">
    <name type="scientific">Hypoxylon rubiginosum</name>
    <dbReference type="NCBI Taxonomy" id="110542"/>
    <lineage>
        <taxon>Eukaryota</taxon>
        <taxon>Fungi</taxon>
        <taxon>Dikarya</taxon>
        <taxon>Ascomycota</taxon>
        <taxon>Pezizomycotina</taxon>
        <taxon>Sordariomycetes</taxon>
        <taxon>Xylariomycetidae</taxon>
        <taxon>Xylariales</taxon>
        <taxon>Hypoxylaceae</taxon>
        <taxon>Hypoxylon</taxon>
    </lineage>
</organism>
<proteinExistence type="predicted"/>
<accession>A0ACC0DG68</accession>
<sequence>MTETVVHPVYSGTALSSQERWRRGRKYGKYDFGNFERLQGPSCYLGRGNIGDIEVACRLLLDKSRWGVLSSDKNPGGVLYLDLNFAEPPGCRLRDATIVLTLNEEDHGLQVFNTEAGDSKTKIPVQITEYGPRHLQGPVHQALKIKKQSFSPSIDVGSFAGVGGIGRDSEKHYVQESRWTFSGLAMPNKSGRFTTLKWHLVKSKLDPQAVHATTFHTGLAFEHDGQPFLIQVEVYGNLESKAAMQRLRLFKFPVEAQYPTILVKFGGRNNPYRKPLDELAQNLPREMEVKNMIYVSEVPEQSISLYGEHYELSEEGELQETDLYSQPNPERMSISSSLVDREIEDIRREAMRYASPDSGSAIPVQWKWPGDI</sequence>
<name>A0ACC0DG68_9PEZI</name>
<keyword evidence="2" id="KW-1185">Reference proteome</keyword>
<dbReference type="EMBL" id="MU394287">
    <property type="protein sequence ID" value="KAI6091420.1"/>
    <property type="molecule type" value="Genomic_DNA"/>
</dbReference>
<dbReference type="Proteomes" id="UP001497680">
    <property type="component" value="Unassembled WGS sequence"/>
</dbReference>